<evidence type="ECO:0000313" key="1">
    <source>
        <dbReference type="EMBL" id="KAJ8683826.1"/>
    </source>
</evidence>
<accession>A0ACC2PK37</accession>
<dbReference type="Proteomes" id="UP001239111">
    <property type="component" value="Chromosome 1"/>
</dbReference>
<reference evidence="1" key="1">
    <citation type="submission" date="2023-04" db="EMBL/GenBank/DDBJ databases">
        <title>A chromosome-level genome assembly of the parasitoid wasp Eretmocerus hayati.</title>
        <authorList>
            <person name="Zhong Y."/>
            <person name="Liu S."/>
            <person name="Liu Y."/>
        </authorList>
    </citation>
    <scope>NUCLEOTIDE SEQUENCE</scope>
    <source>
        <strain evidence="1">ZJU_SS_LIU_2023</strain>
    </source>
</reference>
<dbReference type="EMBL" id="CM056741">
    <property type="protein sequence ID" value="KAJ8683826.1"/>
    <property type="molecule type" value="Genomic_DNA"/>
</dbReference>
<name>A0ACC2PK37_9HYME</name>
<sequence length="508" mass="59040">MTIYLLLVVFVILAIFHLVTRNCRAGKLANQLPGYPSYPLVGNLLRFNVTDPEKLWELGREMMNRFYPITKIWFVRSALISIRHPDDMQILLTSQKAIDKGYVYNHFHPWLRTGLLTSTGKKWWQRRKILTPGFHFNVLKKYLEIMNEEANKCVSKLEQEGDETVKNVVTFSSDVTLNVICETAMAVSLDNIEEKMAREYKNAINDFGYTVIYRLPRPQIFDWMMKLPWKIGNLHRSSLKVLHDFTNRVVRERRKFHEKNNQADLDRLNDSDDDLNDLGRQKKLAMLDILLAAEKTGVIDDEGIKEEVDTFTFEGFDTTGSGLSFTLMLLADDKQAQDRARCEVREVMSRSDNKLGMAELQELEYLERCVKESLRLFPPVATIMRHTPEDLQLKHGLAPAGSHIMANIYDTHRDPNFWPNPDKFDPDRFLPEQIKSRHLYAYVPFSAGPRNCIGQKFAMMELKTTIAYILNSYYLEPVDPISEVKLMADIVIRPTKPVRIKFIRIQED</sequence>
<organism evidence="1 2">
    <name type="scientific">Eretmocerus hayati</name>
    <dbReference type="NCBI Taxonomy" id="131215"/>
    <lineage>
        <taxon>Eukaryota</taxon>
        <taxon>Metazoa</taxon>
        <taxon>Ecdysozoa</taxon>
        <taxon>Arthropoda</taxon>
        <taxon>Hexapoda</taxon>
        <taxon>Insecta</taxon>
        <taxon>Pterygota</taxon>
        <taxon>Neoptera</taxon>
        <taxon>Endopterygota</taxon>
        <taxon>Hymenoptera</taxon>
        <taxon>Apocrita</taxon>
        <taxon>Proctotrupomorpha</taxon>
        <taxon>Chalcidoidea</taxon>
        <taxon>Aphelinidae</taxon>
        <taxon>Aphelininae</taxon>
        <taxon>Eretmocerus</taxon>
    </lineage>
</organism>
<evidence type="ECO:0000313" key="2">
    <source>
        <dbReference type="Proteomes" id="UP001239111"/>
    </source>
</evidence>
<keyword evidence="2" id="KW-1185">Reference proteome</keyword>
<proteinExistence type="predicted"/>
<comment type="caution">
    <text evidence="1">The sequence shown here is derived from an EMBL/GenBank/DDBJ whole genome shotgun (WGS) entry which is preliminary data.</text>
</comment>
<gene>
    <name evidence="1" type="ORF">QAD02_019618</name>
</gene>
<protein>
    <submittedName>
        <fullName evidence="1">Uncharacterized protein</fullName>
    </submittedName>
</protein>